<sequence length="105" mass="12006">MPEQTKTVLRYEVPIDGRPHTFRLTHSPHAVAAKRIGAAHANVTHRVEFWAEHDEHPDYVTAVQRTFQVFGTGQPIPASARIVDTTERLDGLVWHLYEVFPEEQP</sequence>
<organism evidence="2 3">
    <name type="scientific">Nonomuraea bangladeshensis</name>
    <dbReference type="NCBI Taxonomy" id="404385"/>
    <lineage>
        <taxon>Bacteria</taxon>
        <taxon>Bacillati</taxon>
        <taxon>Actinomycetota</taxon>
        <taxon>Actinomycetes</taxon>
        <taxon>Streptosporangiales</taxon>
        <taxon>Streptosporangiaceae</taxon>
        <taxon>Nonomuraea</taxon>
    </lineage>
</organism>
<reference evidence="2 3" key="1">
    <citation type="submission" date="2024-06" db="EMBL/GenBank/DDBJ databases">
        <title>The Natural Products Discovery Center: Release of the First 8490 Sequenced Strains for Exploring Actinobacteria Biosynthetic Diversity.</title>
        <authorList>
            <person name="Kalkreuter E."/>
            <person name="Kautsar S.A."/>
            <person name="Yang D."/>
            <person name="Bader C.D."/>
            <person name="Teijaro C.N."/>
            <person name="Fluegel L."/>
            <person name="Davis C.M."/>
            <person name="Simpson J.R."/>
            <person name="Lauterbach L."/>
            <person name="Steele A.D."/>
            <person name="Gui C."/>
            <person name="Meng S."/>
            <person name="Li G."/>
            <person name="Viehrig K."/>
            <person name="Ye F."/>
            <person name="Su P."/>
            <person name="Kiefer A.F."/>
            <person name="Nichols A."/>
            <person name="Cepeda A.J."/>
            <person name="Yan W."/>
            <person name="Fan B."/>
            <person name="Jiang Y."/>
            <person name="Adhikari A."/>
            <person name="Zheng C.-J."/>
            <person name="Schuster L."/>
            <person name="Cowan T.M."/>
            <person name="Smanski M.J."/>
            <person name="Chevrette M.G."/>
            <person name="De Carvalho L.P.S."/>
            <person name="Shen B."/>
        </authorList>
    </citation>
    <scope>NUCLEOTIDE SEQUENCE [LARGE SCALE GENOMIC DNA]</scope>
    <source>
        <strain evidence="2 3">NPDC049574</strain>
    </source>
</reference>
<dbReference type="Pfam" id="PF24043">
    <property type="entry name" value="DUF7352"/>
    <property type="match status" value="1"/>
</dbReference>
<proteinExistence type="predicted"/>
<dbReference type="EMBL" id="JBFARM010000005">
    <property type="protein sequence ID" value="MEV4287391.1"/>
    <property type="molecule type" value="Genomic_DNA"/>
</dbReference>
<keyword evidence="3" id="KW-1185">Reference proteome</keyword>
<evidence type="ECO:0000259" key="1">
    <source>
        <dbReference type="Pfam" id="PF24043"/>
    </source>
</evidence>
<dbReference type="Proteomes" id="UP001552427">
    <property type="component" value="Unassembled WGS sequence"/>
</dbReference>
<feature type="domain" description="DUF7352" evidence="1">
    <location>
        <begin position="5"/>
        <end position="100"/>
    </location>
</feature>
<name>A0ABV3H4E0_9ACTN</name>
<gene>
    <name evidence="2" type="ORF">AB0K40_17945</name>
</gene>
<comment type="caution">
    <text evidence="2">The sequence shown here is derived from an EMBL/GenBank/DDBJ whole genome shotgun (WGS) entry which is preliminary data.</text>
</comment>
<dbReference type="RefSeq" id="WP_364450804.1">
    <property type="nucleotide sequence ID" value="NZ_JBFARM010000005.1"/>
</dbReference>
<accession>A0ABV3H4E0</accession>
<evidence type="ECO:0000313" key="2">
    <source>
        <dbReference type="EMBL" id="MEV4287391.1"/>
    </source>
</evidence>
<protein>
    <recommendedName>
        <fullName evidence="1">DUF7352 domain-containing protein</fullName>
    </recommendedName>
</protein>
<evidence type="ECO:0000313" key="3">
    <source>
        <dbReference type="Proteomes" id="UP001552427"/>
    </source>
</evidence>
<dbReference type="InterPro" id="IPR055776">
    <property type="entry name" value="DUF7352"/>
</dbReference>